<evidence type="ECO:0000256" key="3">
    <source>
        <dbReference type="ARBA" id="ARBA00022801"/>
    </source>
</evidence>
<dbReference type="SUPFAM" id="SSF53187">
    <property type="entry name" value="Zn-dependent exopeptidases"/>
    <property type="match status" value="1"/>
</dbReference>
<dbReference type="EC" id="3.5.1.28" evidence="2"/>
<dbReference type="RefSeq" id="WP_091162697.1">
    <property type="nucleotide sequence ID" value="NZ_FNCG01000001.1"/>
</dbReference>
<organism evidence="5 6">
    <name type="scientific">Mucilaginibacter gossypii</name>
    <dbReference type="NCBI Taxonomy" id="551996"/>
    <lineage>
        <taxon>Bacteria</taxon>
        <taxon>Pseudomonadati</taxon>
        <taxon>Bacteroidota</taxon>
        <taxon>Sphingobacteriia</taxon>
        <taxon>Sphingobacteriales</taxon>
        <taxon>Sphingobacteriaceae</taxon>
        <taxon>Mucilaginibacter</taxon>
    </lineage>
</organism>
<dbReference type="STRING" id="551996.SAMN05192573_101485"/>
<dbReference type="Pfam" id="PF01520">
    <property type="entry name" value="Amidase_3"/>
    <property type="match status" value="1"/>
</dbReference>
<feature type="domain" description="MurNAc-LAA" evidence="4">
    <location>
        <begin position="122"/>
        <end position="299"/>
    </location>
</feature>
<dbReference type="SMART" id="SM00646">
    <property type="entry name" value="Ami_3"/>
    <property type="match status" value="1"/>
</dbReference>
<dbReference type="Proteomes" id="UP000199705">
    <property type="component" value="Unassembled WGS sequence"/>
</dbReference>
<evidence type="ECO:0000256" key="2">
    <source>
        <dbReference type="ARBA" id="ARBA00011901"/>
    </source>
</evidence>
<dbReference type="GO" id="GO:0008745">
    <property type="term" value="F:N-acetylmuramoyl-L-alanine amidase activity"/>
    <property type="evidence" value="ECO:0007669"/>
    <property type="project" value="UniProtKB-EC"/>
</dbReference>
<gene>
    <name evidence="5" type="ORF">SAMN05192573_101485</name>
</gene>
<evidence type="ECO:0000256" key="1">
    <source>
        <dbReference type="ARBA" id="ARBA00001561"/>
    </source>
</evidence>
<sequence>MKNKALKRLIYSLWVLLVLLSFFPFKSYSSVLTNSLPRQTDTVVNSTGFKIKTIIIDPGHGGKPSASTGHYSHGASGSYSSERNVTLAIGFKLQAAIEKELSGVKAVMTRTTEDDVSFERRAEIANENKGQLFISLHCNSLSDRTIREKVGTKRHKAVYRTVRVPDRSGKGVLILVYGLHRTREEENAIQKNQVGEETELDGGALDPNDPMTIILTNEYKRKFRQQSIKLATLINGEFVDTDGRRSEGIREQGIYVLCHSAMPSVLVETGYINNPDDEKYLNSEEGQNEIVASIIRALTTYKKEMEQISQ</sequence>
<dbReference type="GO" id="GO:0030288">
    <property type="term" value="C:outer membrane-bounded periplasmic space"/>
    <property type="evidence" value="ECO:0007669"/>
    <property type="project" value="TreeGrafter"/>
</dbReference>
<accession>A0A1G7P9B7</accession>
<keyword evidence="6" id="KW-1185">Reference proteome</keyword>
<dbReference type="InterPro" id="IPR002508">
    <property type="entry name" value="MurNAc-LAA_cat"/>
</dbReference>
<comment type="catalytic activity">
    <reaction evidence="1">
        <text>Hydrolyzes the link between N-acetylmuramoyl residues and L-amino acid residues in certain cell-wall glycopeptides.</text>
        <dbReference type="EC" id="3.5.1.28"/>
    </reaction>
</comment>
<dbReference type="PANTHER" id="PTHR30404">
    <property type="entry name" value="N-ACETYLMURAMOYL-L-ALANINE AMIDASE"/>
    <property type="match status" value="1"/>
</dbReference>
<dbReference type="Gene3D" id="3.40.630.40">
    <property type="entry name" value="Zn-dependent exopeptidases"/>
    <property type="match status" value="1"/>
</dbReference>
<dbReference type="AlphaFoldDB" id="A0A1G7P9B7"/>
<dbReference type="GO" id="GO:0009253">
    <property type="term" value="P:peptidoglycan catabolic process"/>
    <property type="evidence" value="ECO:0007669"/>
    <property type="project" value="InterPro"/>
</dbReference>
<protein>
    <recommendedName>
        <fullName evidence="2">N-acetylmuramoyl-L-alanine amidase</fullName>
        <ecNumber evidence="2">3.5.1.28</ecNumber>
    </recommendedName>
</protein>
<dbReference type="EMBL" id="FNCG01000001">
    <property type="protein sequence ID" value="SDF82794.1"/>
    <property type="molecule type" value="Genomic_DNA"/>
</dbReference>
<dbReference type="InterPro" id="IPR050695">
    <property type="entry name" value="N-acetylmuramoyl_amidase_3"/>
</dbReference>
<reference evidence="6" key="1">
    <citation type="submission" date="2016-10" db="EMBL/GenBank/DDBJ databases">
        <authorList>
            <person name="Varghese N."/>
            <person name="Submissions S."/>
        </authorList>
    </citation>
    <scope>NUCLEOTIDE SEQUENCE [LARGE SCALE GENOMIC DNA]</scope>
    <source>
        <strain evidence="6">Gh-67</strain>
    </source>
</reference>
<dbReference type="CDD" id="cd02696">
    <property type="entry name" value="MurNAc-LAA"/>
    <property type="match status" value="1"/>
</dbReference>
<keyword evidence="3" id="KW-0378">Hydrolase</keyword>
<proteinExistence type="predicted"/>
<evidence type="ECO:0000259" key="4">
    <source>
        <dbReference type="SMART" id="SM00646"/>
    </source>
</evidence>
<dbReference type="PANTHER" id="PTHR30404:SF0">
    <property type="entry name" value="N-ACETYLMURAMOYL-L-ALANINE AMIDASE AMIC"/>
    <property type="match status" value="1"/>
</dbReference>
<evidence type="ECO:0000313" key="5">
    <source>
        <dbReference type="EMBL" id="SDF82794.1"/>
    </source>
</evidence>
<evidence type="ECO:0000313" key="6">
    <source>
        <dbReference type="Proteomes" id="UP000199705"/>
    </source>
</evidence>
<name>A0A1G7P9B7_9SPHI</name>